<keyword evidence="2" id="KW-0472">Membrane</keyword>
<dbReference type="Proteomes" id="UP001186944">
    <property type="component" value="Unassembled WGS sequence"/>
</dbReference>
<keyword evidence="4" id="KW-1185">Reference proteome</keyword>
<evidence type="ECO:0000256" key="2">
    <source>
        <dbReference type="SAM" id="Phobius"/>
    </source>
</evidence>
<keyword evidence="2" id="KW-1133">Transmembrane helix</keyword>
<organism evidence="3 4">
    <name type="scientific">Pinctada imbricata</name>
    <name type="common">Atlantic pearl-oyster</name>
    <name type="synonym">Pinctada martensii</name>
    <dbReference type="NCBI Taxonomy" id="66713"/>
    <lineage>
        <taxon>Eukaryota</taxon>
        <taxon>Metazoa</taxon>
        <taxon>Spiralia</taxon>
        <taxon>Lophotrochozoa</taxon>
        <taxon>Mollusca</taxon>
        <taxon>Bivalvia</taxon>
        <taxon>Autobranchia</taxon>
        <taxon>Pteriomorphia</taxon>
        <taxon>Pterioida</taxon>
        <taxon>Pterioidea</taxon>
        <taxon>Pteriidae</taxon>
        <taxon>Pinctada</taxon>
    </lineage>
</organism>
<dbReference type="AlphaFoldDB" id="A0AA88YT32"/>
<reference evidence="3" key="1">
    <citation type="submission" date="2019-08" db="EMBL/GenBank/DDBJ databases">
        <title>The improved chromosome-level genome for the pearl oyster Pinctada fucata martensii using PacBio sequencing and Hi-C.</title>
        <authorList>
            <person name="Zheng Z."/>
        </authorList>
    </citation>
    <scope>NUCLEOTIDE SEQUENCE</scope>
    <source>
        <strain evidence="3">ZZ-2019</strain>
        <tissue evidence="3">Adductor muscle</tissue>
    </source>
</reference>
<keyword evidence="2" id="KW-0812">Transmembrane</keyword>
<protein>
    <submittedName>
        <fullName evidence="3">Uncharacterized protein</fullName>
    </submittedName>
</protein>
<proteinExistence type="predicted"/>
<feature type="region of interest" description="Disordered" evidence="1">
    <location>
        <begin position="204"/>
        <end position="225"/>
    </location>
</feature>
<name>A0AA88YT32_PINIB</name>
<evidence type="ECO:0000313" key="4">
    <source>
        <dbReference type="Proteomes" id="UP001186944"/>
    </source>
</evidence>
<comment type="caution">
    <text evidence="3">The sequence shown here is derived from an EMBL/GenBank/DDBJ whole genome shotgun (WGS) entry which is preliminary data.</text>
</comment>
<evidence type="ECO:0000256" key="1">
    <source>
        <dbReference type="SAM" id="MobiDB-lite"/>
    </source>
</evidence>
<feature type="compositionally biased region" description="Polar residues" evidence="1">
    <location>
        <begin position="207"/>
        <end position="225"/>
    </location>
</feature>
<evidence type="ECO:0000313" key="3">
    <source>
        <dbReference type="EMBL" id="KAK3106556.1"/>
    </source>
</evidence>
<feature type="transmembrane region" description="Helical" evidence="2">
    <location>
        <begin position="97"/>
        <end position="120"/>
    </location>
</feature>
<gene>
    <name evidence="3" type="ORF">FSP39_022523</name>
</gene>
<accession>A0AA88YT32</accession>
<sequence length="225" mass="25804">MDVDGWKKRSEEIHCPLGEEYHCGILTSDIVSEFCFEPAAVVPNVCPRFDIFLSKTITAVDCKGDGCPTTHYITSNLYLCRITNANNKSGSKWTQQIIIPSGLSLLLLLVISSIAVICICKRRKRRIQKNIKSMTNDQISKNPNVLMEESNGYNTIEEVELNIYREDNEDTPRLDESEINITMVRRKSNFFPLRREYCPIQRKEQKSQYSTIQQNSEQDVNSNGE</sequence>
<dbReference type="EMBL" id="VSWD01000003">
    <property type="protein sequence ID" value="KAK3106556.1"/>
    <property type="molecule type" value="Genomic_DNA"/>
</dbReference>